<evidence type="ECO:0000313" key="8">
    <source>
        <dbReference type="Proteomes" id="UP000503483"/>
    </source>
</evidence>
<evidence type="ECO:0000256" key="5">
    <source>
        <dbReference type="ARBA" id="ARBA00023315"/>
    </source>
</evidence>
<gene>
    <name evidence="7" type="ORF">AACT_1874</name>
</gene>
<dbReference type="SUPFAM" id="SSF55729">
    <property type="entry name" value="Acyl-CoA N-acyltransferases (Nat)"/>
    <property type="match status" value="1"/>
</dbReference>
<dbReference type="PANTHER" id="PTHR36174">
    <property type="entry name" value="LIPID II:GLYCINE GLYCYLTRANSFERASE"/>
    <property type="match status" value="1"/>
</dbReference>
<dbReference type="Gene3D" id="3.40.630.30">
    <property type="match status" value="1"/>
</dbReference>
<keyword evidence="2 7" id="KW-0808">Transferase</keyword>
<dbReference type="AlphaFoldDB" id="A0A6M8EC00"/>
<dbReference type="Proteomes" id="UP000503483">
    <property type="component" value="Chromosome"/>
</dbReference>
<keyword evidence="3" id="KW-0133">Cell shape</keyword>
<dbReference type="InterPro" id="IPR016181">
    <property type="entry name" value="Acyl_CoA_acyltransferase"/>
</dbReference>
<dbReference type="PANTHER" id="PTHR36174:SF1">
    <property type="entry name" value="LIPID II:GLYCINE GLYCYLTRANSFERASE"/>
    <property type="match status" value="1"/>
</dbReference>
<keyword evidence="4" id="KW-0573">Peptidoglycan synthesis</keyword>
<organism evidence="7 8">
    <name type="scientific">Arcobacter acticola</name>
    <dbReference type="NCBI Taxonomy" id="1849015"/>
    <lineage>
        <taxon>Bacteria</taxon>
        <taxon>Pseudomonadati</taxon>
        <taxon>Campylobacterota</taxon>
        <taxon>Epsilonproteobacteria</taxon>
        <taxon>Campylobacterales</taxon>
        <taxon>Arcobacteraceae</taxon>
        <taxon>Arcobacter</taxon>
    </lineage>
</organism>
<protein>
    <submittedName>
        <fullName evidence="7">Lipid II:glycine glycyltransferase</fullName>
    </submittedName>
</protein>
<dbReference type="RefSeq" id="WP_172126580.1">
    <property type="nucleotide sequence ID" value="NZ_CP042652.1"/>
</dbReference>
<accession>A0A6M8EC00</accession>
<dbReference type="GO" id="GO:0008360">
    <property type="term" value="P:regulation of cell shape"/>
    <property type="evidence" value="ECO:0007669"/>
    <property type="project" value="UniProtKB-KW"/>
</dbReference>
<name>A0A6M8EC00_9BACT</name>
<evidence type="ECO:0000256" key="4">
    <source>
        <dbReference type="ARBA" id="ARBA00022984"/>
    </source>
</evidence>
<comment type="similarity">
    <text evidence="1">Belongs to the FemABX family.</text>
</comment>
<dbReference type="EMBL" id="CP042652">
    <property type="protein sequence ID" value="QKE29023.1"/>
    <property type="molecule type" value="Genomic_DNA"/>
</dbReference>
<dbReference type="InterPro" id="IPR050644">
    <property type="entry name" value="PG_Glycine_Bridge_Synth"/>
</dbReference>
<reference evidence="7 8" key="1">
    <citation type="submission" date="2019-08" db="EMBL/GenBank/DDBJ databases">
        <title>Complete genome sequence of Arcobacter acticola.</title>
        <authorList>
            <person name="Miller W."/>
        </authorList>
    </citation>
    <scope>NUCLEOTIDE SEQUENCE [LARGE SCALE GENOMIC DNA]</scope>
    <source>
        <strain evidence="7 8">KCTC 52212</strain>
    </source>
</reference>
<evidence type="ECO:0000256" key="1">
    <source>
        <dbReference type="ARBA" id="ARBA00009943"/>
    </source>
</evidence>
<evidence type="ECO:0000256" key="3">
    <source>
        <dbReference type="ARBA" id="ARBA00022960"/>
    </source>
</evidence>
<dbReference type="GO" id="GO:0071555">
    <property type="term" value="P:cell wall organization"/>
    <property type="evidence" value="ECO:0007669"/>
    <property type="project" value="UniProtKB-KW"/>
</dbReference>
<dbReference type="GO" id="GO:0009252">
    <property type="term" value="P:peptidoglycan biosynthetic process"/>
    <property type="evidence" value="ECO:0007669"/>
    <property type="project" value="UniProtKB-KW"/>
</dbReference>
<evidence type="ECO:0000256" key="6">
    <source>
        <dbReference type="ARBA" id="ARBA00023316"/>
    </source>
</evidence>
<proteinExistence type="inferred from homology"/>
<dbReference type="KEGG" id="paco:AACT_1874"/>
<keyword evidence="6" id="KW-0961">Cell wall biogenesis/degradation</keyword>
<keyword evidence="8" id="KW-1185">Reference proteome</keyword>
<dbReference type="GO" id="GO:0016755">
    <property type="term" value="F:aminoacyltransferase activity"/>
    <property type="evidence" value="ECO:0007669"/>
    <property type="project" value="InterPro"/>
</dbReference>
<dbReference type="Pfam" id="PF02388">
    <property type="entry name" value="FemAB"/>
    <property type="match status" value="1"/>
</dbReference>
<sequence length="330" mass="38869">MIKLIKKENEIDISLPFFAQEKYLETKSPNYGWFVSENFILPFVLFTTYIFKRIVFTTELINKHNSSIEEEIAFLNNMQDYIKKNNICDFIHKPQPSAIFRAYPKNANAFRWGTFQLPIDSDFDNMLVKVSSSQRKYVRHAIRDNVTITKTDDYEEVYNLCNETLSRQKIQLLIDKEEFTHQYKNLHPQNMIMFKATYENEVQGVIVIFFDDNTAFAEYAGSIPRPKNGSLKLLHLYAMQYLAQNHNLTNFDFLGAVPDIIEDAKESGIQKFKKEFGAEIKEGYQFTVIFKPIKYFLFNFTLKMHLLSKGVKYVDPVERDRRLSKSRLKV</sequence>
<dbReference type="PROSITE" id="PS51191">
    <property type="entry name" value="FEMABX"/>
    <property type="match status" value="1"/>
</dbReference>
<dbReference type="InterPro" id="IPR003447">
    <property type="entry name" value="FEMABX"/>
</dbReference>
<evidence type="ECO:0000313" key="7">
    <source>
        <dbReference type="EMBL" id="QKE29023.1"/>
    </source>
</evidence>
<evidence type="ECO:0000256" key="2">
    <source>
        <dbReference type="ARBA" id="ARBA00022679"/>
    </source>
</evidence>
<keyword evidence="5" id="KW-0012">Acyltransferase</keyword>